<dbReference type="EMBL" id="JGZU01000004">
    <property type="protein sequence ID" value="KFJ07478.1"/>
    <property type="molecule type" value="Genomic_DNA"/>
</dbReference>
<evidence type="ECO:0000313" key="3">
    <source>
        <dbReference type="Proteomes" id="UP000029080"/>
    </source>
</evidence>
<protein>
    <submittedName>
        <fullName evidence="2">Transcriptional regulator</fullName>
        <ecNumber evidence="2">2.7.1.85</ecNumber>
    </submittedName>
</protein>
<keyword evidence="2" id="KW-0808">Transferase</keyword>
<accession>A0A087EI77</accession>
<reference evidence="2 3" key="1">
    <citation type="submission" date="2014-03" db="EMBL/GenBank/DDBJ databases">
        <title>Genomics of Bifidobacteria.</title>
        <authorList>
            <person name="Ventura M."/>
            <person name="Milani C."/>
            <person name="Lugli G.A."/>
        </authorList>
    </citation>
    <scope>NUCLEOTIDE SEQUENCE [LARGE SCALE GENOMIC DNA]</scope>
    <source>
        <strain evidence="2 3">JCM 13495</strain>
    </source>
</reference>
<dbReference type="eggNOG" id="COG1940">
    <property type="taxonomic scope" value="Bacteria"/>
</dbReference>
<keyword evidence="3" id="KW-1185">Reference proteome</keyword>
<evidence type="ECO:0000256" key="1">
    <source>
        <dbReference type="ARBA" id="ARBA00006479"/>
    </source>
</evidence>
<dbReference type="AlphaFoldDB" id="A0A087EI77"/>
<dbReference type="STRING" id="356829.BITS_0727"/>
<dbReference type="PANTHER" id="PTHR18964:SF165">
    <property type="entry name" value="BETA-GLUCOSIDE KINASE"/>
    <property type="match status" value="1"/>
</dbReference>
<dbReference type="Gene3D" id="3.30.420.40">
    <property type="match status" value="2"/>
</dbReference>
<dbReference type="SUPFAM" id="SSF53067">
    <property type="entry name" value="Actin-like ATPase domain"/>
    <property type="match status" value="1"/>
</dbReference>
<name>A0A087EI77_9BIFI</name>
<organism evidence="2 3">
    <name type="scientific">Bifidobacterium tsurumiense</name>
    <dbReference type="NCBI Taxonomy" id="356829"/>
    <lineage>
        <taxon>Bacteria</taxon>
        <taxon>Bacillati</taxon>
        <taxon>Actinomycetota</taxon>
        <taxon>Actinomycetes</taxon>
        <taxon>Bifidobacteriales</taxon>
        <taxon>Bifidobacteriaceae</taxon>
        <taxon>Bifidobacterium</taxon>
    </lineage>
</organism>
<dbReference type="Pfam" id="PF00480">
    <property type="entry name" value="ROK"/>
    <property type="match status" value="1"/>
</dbReference>
<dbReference type="CDD" id="cd24152">
    <property type="entry name" value="ASKHA_NBD_ROK-like"/>
    <property type="match status" value="1"/>
</dbReference>
<evidence type="ECO:0000313" key="2">
    <source>
        <dbReference type="EMBL" id="KFJ07478.1"/>
    </source>
</evidence>
<sequence>MASPMRILAFEVGAYFVRYTVFTGDKPGIPSTIATPTDSAESFYEAIAQVVKRRSKPIDGIAFSIPGFIDTSKRRTITAGSLGMLFNHDIAQELSQYVPGIPVWLENDANCVAMAEKLNGNAQNLNDFAVITVGTGIGGALFLDGHIRRGRDWRAGELGMMITDFSKGGLLPLHDYASIGSLVERYAAEFDVPLADVTAASLFRRLDEPEVRKIVEDWVDYLAVGVFNTVAVIDPECVLIGGAISRESNLVPMLNAALEKNKNWKDFRTTIKRCRHSSNAGLFGAYYAFMTEVAGK</sequence>
<comment type="caution">
    <text evidence="2">The sequence shown here is derived from an EMBL/GenBank/DDBJ whole genome shotgun (WGS) entry which is preliminary data.</text>
</comment>
<dbReference type="PANTHER" id="PTHR18964">
    <property type="entry name" value="ROK (REPRESSOR, ORF, KINASE) FAMILY"/>
    <property type="match status" value="1"/>
</dbReference>
<dbReference type="Proteomes" id="UP000029080">
    <property type="component" value="Unassembled WGS sequence"/>
</dbReference>
<gene>
    <name evidence="2" type="ORF">BITS_0727</name>
</gene>
<proteinExistence type="inferred from homology"/>
<dbReference type="InterPro" id="IPR000600">
    <property type="entry name" value="ROK"/>
</dbReference>
<dbReference type="RefSeq" id="WP_026642640.1">
    <property type="nucleotide sequence ID" value="NZ_JAXEUP010000066.1"/>
</dbReference>
<comment type="similarity">
    <text evidence="1">Belongs to the ROK (NagC/XylR) family.</text>
</comment>
<dbReference type="OrthoDB" id="9810372at2"/>
<dbReference type="EC" id="2.7.1.85" evidence="2"/>
<dbReference type="InterPro" id="IPR043129">
    <property type="entry name" value="ATPase_NBD"/>
</dbReference>
<dbReference type="GO" id="GO:0047700">
    <property type="term" value="F:beta-glucoside kinase activity"/>
    <property type="evidence" value="ECO:0007669"/>
    <property type="project" value="UniProtKB-EC"/>
</dbReference>